<evidence type="ECO:0000313" key="2">
    <source>
        <dbReference type="EMBL" id="CAD9723694.1"/>
    </source>
</evidence>
<dbReference type="AlphaFoldDB" id="A0A7S2TBG9"/>
<protein>
    <submittedName>
        <fullName evidence="2">Uncharacterized protein</fullName>
    </submittedName>
</protein>
<name>A0A7S2TBG9_PROMC</name>
<gene>
    <name evidence="2" type="ORF">PMIC02512_LOCUS709</name>
</gene>
<accession>A0A7S2TBG9</accession>
<sequence>MRSREALNSLVSGSFHGTSANSSATPGPTIEVEVVRHGNRRRTAPEATCTTATLSRTSMGCAGPSRVSSLPDVAFVDCSLVQLASHFKVWPDVVVRSDIGAHSHTCNELPHGARRRWL</sequence>
<reference evidence="2" key="1">
    <citation type="submission" date="2021-01" db="EMBL/GenBank/DDBJ databases">
        <authorList>
            <person name="Corre E."/>
            <person name="Pelletier E."/>
            <person name="Niang G."/>
            <person name="Scheremetjew M."/>
            <person name="Finn R."/>
            <person name="Kale V."/>
            <person name="Holt S."/>
            <person name="Cochrane G."/>
            <person name="Meng A."/>
            <person name="Brown T."/>
            <person name="Cohen L."/>
        </authorList>
    </citation>
    <scope>NUCLEOTIDE SEQUENCE</scope>
    <source>
        <strain evidence="2">CCCM 845</strain>
    </source>
</reference>
<evidence type="ECO:0000256" key="1">
    <source>
        <dbReference type="SAM" id="MobiDB-lite"/>
    </source>
</evidence>
<organism evidence="2">
    <name type="scientific">Prorocentrum micans</name>
    <name type="common">Red tide dinoflagellate</name>
    <dbReference type="NCBI Taxonomy" id="2945"/>
    <lineage>
        <taxon>Eukaryota</taxon>
        <taxon>Sar</taxon>
        <taxon>Alveolata</taxon>
        <taxon>Dinophyceae</taxon>
        <taxon>Prorocentrales</taxon>
        <taxon>Prorocentraceae</taxon>
        <taxon>Prorocentrum</taxon>
    </lineage>
</organism>
<feature type="compositionally biased region" description="Polar residues" evidence="1">
    <location>
        <begin position="9"/>
        <end position="26"/>
    </location>
</feature>
<dbReference type="EMBL" id="HBHN01002018">
    <property type="protein sequence ID" value="CAD9723694.1"/>
    <property type="molecule type" value="Transcribed_RNA"/>
</dbReference>
<proteinExistence type="predicted"/>
<feature type="region of interest" description="Disordered" evidence="1">
    <location>
        <begin position="1"/>
        <end position="28"/>
    </location>
</feature>